<evidence type="ECO:0000256" key="1">
    <source>
        <dbReference type="SAM" id="MobiDB-lite"/>
    </source>
</evidence>
<dbReference type="Proteomes" id="UP001497516">
    <property type="component" value="Chromosome 9"/>
</dbReference>
<organism evidence="2 3">
    <name type="scientific">Linum trigynum</name>
    <dbReference type="NCBI Taxonomy" id="586398"/>
    <lineage>
        <taxon>Eukaryota</taxon>
        <taxon>Viridiplantae</taxon>
        <taxon>Streptophyta</taxon>
        <taxon>Embryophyta</taxon>
        <taxon>Tracheophyta</taxon>
        <taxon>Spermatophyta</taxon>
        <taxon>Magnoliopsida</taxon>
        <taxon>eudicotyledons</taxon>
        <taxon>Gunneridae</taxon>
        <taxon>Pentapetalae</taxon>
        <taxon>rosids</taxon>
        <taxon>fabids</taxon>
        <taxon>Malpighiales</taxon>
        <taxon>Linaceae</taxon>
        <taxon>Linum</taxon>
    </lineage>
</organism>
<dbReference type="EMBL" id="OZ034822">
    <property type="protein sequence ID" value="CAL1411771.1"/>
    <property type="molecule type" value="Genomic_DNA"/>
</dbReference>
<evidence type="ECO:0000313" key="3">
    <source>
        <dbReference type="Proteomes" id="UP001497516"/>
    </source>
</evidence>
<reference evidence="2 3" key="1">
    <citation type="submission" date="2024-04" db="EMBL/GenBank/DDBJ databases">
        <authorList>
            <person name="Fracassetti M."/>
        </authorList>
    </citation>
    <scope>NUCLEOTIDE SEQUENCE [LARGE SCALE GENOMIC DNA]</scope>
</reference>
<feature type="compositionally biased region" description="Polar residues" evidence="1">
    <location>
        <begin position="29"/>
        <end position="39"/>
    </location>
</feature>
<feature type="region of interest" description="Disordered" evidence="1">
    <location>
        <begin position="29"/>
        <end position="49"/>
    </location>
</feature>
<evidence type="ECO:0000313" key="2">
    <source>
        <dbReference type="EMBL" id="CAL1411771.1"/>
    </source>
</evidence>
<gene>
    <name evidence="2" type="ORF">LTRI10_LOCUS51107</name>
</gene>
<keyword evidence="3" id="KW-1185">Reference proteome</keyword>
<proteinExistence type="predicted"/>
<sequence length="105" mass="11770">MRIPRPAAAALAPFNFSHVQHLLYASTSSLPSPEASTMTRRLRPPIPQPPLIPYFSPAATGKNHRIDHPSHGNQPEWRNPILNKTFGDNFATWWLSFAISMSINL</sequence>
<accession>A0AAV2GLW0</accession>
<name>A0AAV2GLW0_9ROSI</name>
<protein>
    <submittedName>
        <fullName evidence="2">Uncharacterized protein</fullName>
    </submittedName>
</protein>
<dbReference type="AlphaFoldDB" id="A0AAV2GLW0"/>